<sequence length="131" mass="15335">MKYILLLSSIISLTACQVISPIFVNYNGVRRDVAQWINQQTLLSMQQKRSLVQLSKAQQQLYRFSEYDAAKRLAVSQQNQIALYCAQQHVSQKKIMQLQQRLYDEETPMIIENFERLAPQIRLDPSQIQCE</sequence>
<dbReference type="Proteomes" id="UP000327478">
    <property type="component" value="Chromosome"/>
</dbReference>
<dbReference type="AlphaFoldDB" id="A0A5Q0P4A7"/>
<evidence type="ECO:0000313" key="1">
    <source>
        <dbReference type="EMBL" id="MQW92724.1"/>
    </source>
</evidence>
<evidence type="ECO:0000313" key="2">
    <source>
        <dbReference type="EMBL" id="QGA10578.1"/>
    </source>
</evidence>
<evidence type="ECO:0008006" key="5">
    <source>
        <dbReference type="Google" id="ProtNLM"/>
    </source>
</evidence>
<dbReference type="PROSITE" id="PS51257">
    <property type="entry name" value="PROKAR_LIPOPROTEIN"/>
    <property type="match status" value="1"/>
</dbReference>
<reference evidence="3 4" key="1">
    <citation type="submission" date="2019-10" db="EMBL/GenBank/DDBJ databases">
        <authorList>
            <person name="Dong K."/>
        </authorList>
    </citation>
    <scope>NUCLEOTIDE SEQUENCE [LARGE SCALE GENOMIC DNA]</scope>
    <source>
        <strain evidence="3">dk386</strain>
        <strain evidence="2">Dk386</strain>
        <strain evidence="4">dk771</strain>
        <strain evidence="1">Dk771</strain>
    </source>
</reference>
<dbReference type="Proteomes" id="UP000480556">
    <property type="component" value="Unassembled WGS sequence"/>
</dbReference>
<evidence type="ECO:0000313" key="4">
    <source>
        <dbReference type="Proteomes" id="UP000480556"/>
    </source>
</evidence>
<protein>
    <recommendedName>
        <fullName evidence="5">Lipoprotein</fullName>
    </recommendedName>
</protein>
<gene>
    <name evidence="2" type="ORF">GFH30_03820</name>
    <name evidence="1" type="ORF">GHJ48_10050</name>
</gene>
<dbReference type="EMBL" id="WITK01000016">
    <property type="protein sequence ID" value="MQW92724.1"/>
    <property type="molecule type" value="Genomic_DNA"/>
</dbReference>
<evidence type="ECO:0000313" key="3">
    <source>
        <dbReference type="Proteomes" id="UP000327478"/>
    </source>
</evidence>
<dbReference type="EMBL" id="CP045650">
    <property type="protein sequence ID" value="QGA10578.1"/>
    <property type="molecule type" value="Genomic_DNA"/>
</dbReference>
<keyword evidence="3" id="KW-1185">Reference proteome</keyword>
<organism evidence="1 4">
    <name type="scientific">Acinetobacter wanghuae</name>
    <dbReference type="NCBI Taxonomy" id="2662362"/>
    <lineage>
        <taxon>Bacteria</taxon>
        <taxon>Pseudomonadati</taxon>
        <taxon>Pseudomonadota</taxon>
        <taxon>Gammaproteobacteria</taxon>
        <taxon>Moraxellales</taxon>
        <taxon>Moraxellaceae</taxon>
        <taxon>Acinetobacter</taxon>
    </lineage>
</organism>
<accession>A0A5Q0P4A7</accession>
<name>A0A5Q0P4A7_9GAMM</name>
<dbReference type="RefSeq" id="WP_153370979.1">
    <property type="nucleotide sequence ID" value="NZ_CP045650.1"/>
</dbReference>
<proteinExistence type="predicted"/>